<organism evidence="1 2">
    <name type="scientific">Vermiconidia calcicola</name>
    <dbReference type="NCBI Taxonomy" id="1690605"/>
    <lineage>
        <taxon>Eukaryota</taxon>
        <taxon>Fungi</taxon>
        <taxon>Dikarya</taxon>
        <taxon>Ascomycota</taxon>
        <taxon>Pezizomycotina</taxon>
        <taxon>Dothideomycetes</taxon>
        <taxon>Dothideomycetidae</taxon>
        <taxon>Mycosphaerellales</taxon>
        <taxon>Extremaceae</taxon>
        <taxon>Vermiconidia</taxon>
    </lineage>
</organism>
<dbReference type="EMBL" id="JAUTXU010000144">
    <property type="protein sequence ID" value="KAK3703978.1"/>
    <property type="molecule type" value="Genomic_DNA"/>
</dbReference>
<comment type="caution">
    <text evidence="1">The sequence shown here is derived from an EMBL/GenBank/DDBJ whole genome shotgun (WGS) entry which is preliminary data.</text>
</comment>
<gene>
    <name evidence="1" type="ORF">LTR37_014081</name>
</gene>
<sequence>MDSKTSHSSDVTPSSAPPPGAQWARLEQGPLGLHHEEFLSMAKLVNNFPAVSFFVDTVGVAHSSAEFIDTLAAFFKDQIAHGPLALHPADAIRARLGDLASASITDPPMPLSDPSHERVSELLKRSRSIGGGGGEEQSSSLGEVKGPKRMRTGSYSLAKGAPVEGSNRPAAESDMAAATEGFKSVTPAFPTTLADYELDRVLAPAGVAYYSTRNDYWAAKMAAQSAVQKMQRLRVEHEEAFAYFEPLNREHVRRGVARRAAEFAKDPVAAEE</sequence>
<evidence type="ECO:0000313" key="1">
    <source>
        <dbReference type="EMBL" id="KAK3703978.1"/>
    </source>
</evidence>
<keyword evidence="2" id="KW-1185">Reference proteome</keyword>
<accession>A0ACC3MUJ4</accession>
<dbReference type="Proteomes" id="UP001281147">
    <property type="component" value="Unassembled WGS sequence"/>
</dbReference>
<protein>
    <submittedName>
        <fullName evidence="1">Uncharacterized protein</fullName>
    </submittedName>
</protein>
<reference evidence="1" key="1">
    <citation type="submission" date="2023-07" db="EMBL/GenBank/DDBJ databases">
        <title>Black Yeasts Isolated from many extreme environments.</title>
        <authorList>
            <person name="Coleine C."/>
            <person name="Stajich J.E."/>
            <person name="Selbmann L."/>
        </authorList>
    </citation>
    <scope>NUCLEOTIDE SEQUENCE</scope>
    <source>
        <strain evidence="1">CCFEE 5714</strain>
    </source>
</reference>
<evidence type="ECO:0000313" key="2">
    <source>
        <dbReference type="Proteomes" id="UP001281147"/>
    </source>
</evidence>
<proteinExistence type="predicted"/>
<name>A0ACC3MUJ4_9PEZI</name>